<dbReference type="EMBL" id="JBEZAM010000002">
    <property type="protein sequence ID" value="MEU7292206.1"/>
    <property type="molecule type" value="Genomic_DNA"/>
</dbReference>
<evidence type="ECO:0000313" key="2">
    <source>
        <dbReference type="EMBL" id="MEU7292206.1"/>
    </source>
</evidence>
<dbReference type="InterPro" id="IPR005302">
    <property type="entry name" value="MoCF_Sase_C"/>
</dbReference>
<evidence type="ECO:0000313" key="3">
    <source>
        <dbReference type="Proteomes" id="UP001551210"/>
    </source>
</evidence>
<accession>A0ABV3CRE6</accession>
<dbReference type="InterPro" id="IPR052353">
    <property type="entry name" value="Benzoxazolinone_Detox_Enz"/>
</dbReference>
<comment type="caution">
    <text evidence="2">The sequence shown here is derived from an EMBL/GenBank/DDBJ whole genome shotgun (WGS) entry which is preliminary data.</text>
</comment>
<dbReference type="PANTHER" id="PTHR30212">
    <property type="entry name" value="PROTEIN YIIM"/>
    <property type="match status" value="1"/>
</dbReference>
<sequence>MTLLSVNVGRARAADYTDAASGLTAIDKRPVEGPVRIEAPGAPGVGRSGLAGDTVCDLRFHGGNDRAAYAFAREDLDLWERELGRELANGSFGENLTTRGLDVNGALIGERWRIGENGKGAILEVTGGRIPCRTFAGFVEEKGWVRRFTQSQAGPGALLRVIVPGEIRAGDPITVVHRPDHDITVALLHRAATAERTLLPRTLAAAEWMESGLLALARQYADKYAAGGADEQGTTVPV</sequence>
<dbReference type="SUPFAM" id="SSF50800">
    <property type="entry name" value="PK beta-barrel domain-like"/>
    <property type="match status" value="1"/>
</dbReference>
<proteinExistence type="predicted"/>
<dbReference type="Proteomes" id="UP001551210">
    <property type="component" value="Unassembled WGS sequence"/>
</dbReference>
<dbReference type="Gene3D" id="2.40.33.20">
    <property type="entry name" value="PK beta-barrel domain-like"/>
    <property type="match status" value="1"/>
</dbReference>
<dbReference type="RefSeq" id="WP_359203920.1">
    <property type="nucleotide sequence ID" value="NZ_JBEZAM010000002.1"/>
</dbReference>
<name>A0ABV3CRE6_STREX</name>
<feature type="domain" description="MOSC" evidence="1">
    <location>
        <begin position="29"/>
        <end position="176"/>
    </location>
</feature>
<keyword evidence="3" id="KW-1185">Reference proteome</keyword>
<dbReference type="PANTHER" id="PTHR30212:SF2">
    <property type="entry name" value="PROTEIN YIIM"/>
    <property type="match status" value="1"/>
</dbReference>
<organism evidence="2 3">
    <name type="scientific">Streptomyces exfoliatus</name>
    <name type="common">Streptomyces hydrogenans</name>
    <dbReference type="NCBI Taxonomy" id="1905"/>
    <lineage>
        <taxon>Bacteria</taxon>
        <taxon>Bacillati</taxon>
        <taxon>Actinomycetota</taxon>
        <taxon>Actinomycetes</taxon>
        <taxon>Kitasatosporales</taxon>
        <taxon>Streptomycetaceae</taxon>
        <taxon>Streptomyces</taxon>
    </lineage>
</organism>
<dbReference type="Pfam" id="PF03473">
    <property type="entry name" value="MOSC"/>
    <property type="match status" value="1"/>
</dbReference>
<evidence type="ECO:0000259" key="1">
    <source>
        <dbReference type="PROSITE" id="PS51340"/>
    </source>
</evidence>
<dbReference type="PROSITE" id="PS51340">
    <property type="entry name" value="MOSC"/>
    <property type="match status" value="1"/>
</dbReference>
<protein>
    <submittedName>
        <fullName evidence="2">MOSC domain-containing protein</fullName>
    </submittedName>
</protein>
<gene>
    <name evidence="2" type="ORF">AB0A76_03205</name>
</gene>
<reference evidence="2 3" key="1">
    <citation type="submission" date="2024-06" db="EMBL/GenBank/DDBJ databases">
        <title>The Natural Products Discovery Center: Release of the First 8490 Sequenced Strains for Exploring Actinobacteria Biosynthetic Diversity.</title>
        <authorList>
            <person name="Kalkreuter E."/>
            <person name="Kautsar S.A."/>
            <person name="Yang D."/>
            <person name="Bader C.D."/>
            <person name="Teijaro C.N."/>
            <person name="Fluegel L."/>
            <person name="Davis C.M."/>
            <person name="Simpson J.R."/>
            <person name="Lauterbach L."/>
            <person name="Steele A.D."/>
            <person name="Gui C."/>
            <person name="Meng S."/>
            <person name="Li G."/>
            <person name="Viehrig K."/>
            <person name="Ye F."/>
            <person name="Su P."/>
            <person name="Kiefer A.F."/>
            <person name="Nichols A."/>
            <person name="Cepeda A.J."/>
            <person name="Yan W."/>
            <person name="Fan B."/>
            <person name="Jiang Y."/>
            <person name="Adhikari A."/>
            <person name="Zheng C.-J."/>
            <person name="Schuster L."/>
            <person name="Cowan T.M."/>
            <person name="Smanski M.J."/>
            <person name="Chevrette M.G."/>
            <person name="De Carvalho L.P.S."/>
            <person name="Shen B."/>
        </authorList>
    </citation>
    <scope>NUCLEOTIDE SEQUENCE [LARGE SCALE GENOMIC DNA]</scope>
    <source>
        <strain evidence="2 3">NPDC045705</strain>
    </source>
</reference>
<dbReference type="InterPro" id="IPR011037">
    <property type="entry name" value="Pyrv_Knase-like_insert_dom_sf"/>
</dbReference>